<organism evidence="2 3">
    <name type="scientific">Mytilus coruscus</name>
    <name type="common">Sea mussel</name>
    <dbReference type="NCBI Taxonomy" id="42192"/>
    <lineage>
        <taxon>Eukaryota</taxon>
        <taxon>Metazoa</taxon>
        <taxon>Spiralia</taxon>
        <taxon>Lophotrochozoa</taxon>
        <taxon>Mollusca</taxon>
        <taxon>Bivalvia</taxon>
        <taxon>Autobranchia</taxon>
        <taxon>Pteriomorphia</taxon>
        <taxon>Mytilida</taxon>
        <taxon>Mytiloidea</taxon>
        <taxon>Mytilidae</taxon>
        <taxon>Mytilinae</taxon>
        <taxon>Mytilus</taxon>
    </lineage>
</organism>
<dbReference type="Proteomes" id="UP000507470">
    <property type="component" value="Unassembled WGS sequence"/>
</dbReference>
<accession>A0A6J8AC08</accession>
<name>A0A6J8AC08_MYTCO</name>
<feature type="region of interest" description="Disordered" evidence="1">
    <location>
        <begin position="137"/>
        <end position="167"/>
    </location>
</feature>
<dbReference type="AlphaFoldDB" id="A0A6J8AC08"/>
<proteinExistence type="predicted"/>
<reference evidence="2 3" key="1">
    <citation type="submission" date="2020-06" db="EMBL/GenBank/DDBJ databases">
        <authorList>
            <person name="Li R."/>
            <person name="Bekaert M."/>
        </authorList>
    </citation>
    <scope>NUCLEOTIDE SEQUENCE [LARGE SCALE GENOMIC DNA]</scope>
    <source>
        <strain evidence="3">wild</strain>
    </source>
</reference>
<protein>
    <submittedName>
        <fullName evidence="2">Uncharacterized protein</fullName>
    </submittedName>
</protein>
<dbReference type="EMBL" id="CACVKT020001114">
    <property type="protein sequence ID" value="CAC5365282.1"/>
    <property type="molecule type" value="Genomic_DNA"/>
</dbReference>
<evidence type="ECO:0000313" key="2">
    <source>
        <dbReference type="EMBL" id="CAC5365282.1"/>
    </source>
</evidence>
<keyword evidence="3" id="KW-1185">Reference proteome</keyword>
<dbReference type="OrthoDB" id="6077571at2759"/>
<sequence>MEETERGINPNSSTNCSDSGLGYSAMGRFFQRNSAFDCMHPPSGGVGITPPSGFGYSSYPSDWGFMSGPYASGFNFNRTLNTAPSSFFPVSREYGTSIHHNNTGPPRLLGPNSSSNGLNCDNSESYNTGICGPSSCPPSPSDQCLSDDMDKKENKNRGINHNSVHVL</sequence>
<gene>
    <name evidence="2" type="ORF">MCOR_6020</name>
</gene>
<evidence type="ECO:0000256" key="1">
    <source>
        <dbReference type="SAM" id="MobiDB-lite"/>
    </source>
</evidence>
<feature type="compositionally biased region" description="Polar residues" evidence="1">
    <location>
        <begin position="157"/>
        <end position="167"/>
    </location>
</feature>
<evidence type="ECO:0000313" key="3">
    <source>
        <dbReference type="Proteomes" id="UP000507470"/>
    </source>
</evidence>